<evidence type="ECO:0000259" key="8">
    <source>
        <dbReference type="Pfam" id="PF01593"/>
    </source>
</evidence>
<accession>A0A9D5C1U7</accession>
<evidence type="ECO:0000256" key="1">
    <source>
        <dbReference type="ARBA" id="ARBA00001974"/>
    </source>
</evidence>
<evidence type="ECO:0000256" key="6">
    <source>
        <dbReference type="ARBA" id="ARBA00022827"/>
    </source>
</evidence>
<gene>
    <name evidence="9" type="ORF">J5N97_025680</name>
</gene>
<dbReference type="Pfam" id="PF01593">
    <property type="entry name" value="Amino_oxidase"/>
    <property type="match status" value="1"/>
</dbReference>
<dbReference type="PANTHER" id="PTHR10742">
    <property type="entry name" value="FLAVIN MONOAMINE OXIDASE"/>
    <property type="match status" value="1"/>
</dbReference>
<feature type="domain" description="Amine oxidase" evidence="8">
    <location>
        <begin position="15"/>
        <end position="486"/>
    </location>
</feature>
<dbReference type="Proteomes" id="UP001085076">
    <property type="component" value="Miscellaneous, Linkage group lg08"/>
</dbReference>
<dbReference type="InterPro" id="IPR050281">
    <property type="entry name" value="Flavin_monoamine_oxidase"/>
</dbReference>
<name>A0A9D5C1U7_9LILI</name>
<dbReference type="EMBL" id="JAGGNH010000008">
    <property type="protein sequence ID" value="KAJ0964542.1"/>
    <property type="molecule type" value="Genomic_DNA"/>
</dbReference>
<evidence type="ECO:0000256" key="2">
    <source>
        <dbReference type="ARBA" id="ARBA00004496"/>
    </source>
</evidence>
<comment type="subcellular location">
    <subcellularLocation>
        <location evidence="2">Cytoplasm</location>
    </subcellularLocation>
</comment>
<dbReference type="AlphaFoldDB" id="A0A9D5C1U7"/>
<protein>
    <recommendedName>
        <fullName evidence="8">Amine oxidase domain-containing protein</fullName>
    </recommendedName>
</protein>
<reference evidence="9" key="2">
    <citation type="journal article" date="2022" name="Hortic Res">
        <title>The genome of Dioscorea zingiberensis sheds light on the biosynthesis, origin and evolution of the medicinally important diosgenin saponins.</title>
        <authorList>
            <person name="Li Y."/>
            <person name="Tan C."/>
            <person name="Li Z."/>
            <person name="Guo J."/>
            <person name="Li S."/>
            <person name="Chen X."/>
            <person name="Wang C."/>
            <person name="Dai X."/>
            <person name="Yang H."/>
            <person name="Song W."/>
            <person name="Hou L."/>
            <person name="Xu J."/>
            <person name="Tong Z."/>
            <person name="Xu A."/>
            <person name="Yuan X."/>
            <person name="Wang W."/>
            <person name="Yang Q."/>
            <person name="Chen L."/>
            <person name="Sun Z."/>
            <person name="Wang K."/>
            <person name="Pan B."/>
            <person name="Chen J."/>
            <person name="Bao Y."/>
            <person name="Liu F."/>
            <person name="Qi X."/>
            <person name="Gang D.R."/>
            <person name="Wen J."/>
            <person name="Li J."/>
        </authorList>
    </citation>
    <scope>NUCLEOTIDE SEQUENCE</scope>
    <source>
        <strain evidence="9">Dzin_1.0</strain>
    </source>
</reference>
<evidence type="ECO:0000256" key="4">
    <source>
        <dbReference type="ARBA" id="ARBA00022490"/>
    </source>
</evidence>
<dbReference type="GO" id="GO:0005737">
    <property type="term" value="C:cytoplasm"/>
    <property type="evidence" value="ECO:0007669"/>
    <property type="project" value="UniProtKB-SubCell"/>
</dbReference>
<proteinExistence type="inferred from homology"/>
<dbReference type="Gene3D" id="3.50.50.60">
    <property type="entry name" value="FAD/NAD(P)-binding domain"/>
    <property type="match status" value="1"/>
</dbReference>
<keyword evidence="7" id="KW-0560">Oxidoreductase</keyword>
<keyword evidence="6" id="KW-0274">FAD</keyword>
<dbReference type="InterPro" id="IPR002937">
    <property type="entry name" value="Amino_oxidase"/>
</dbReference>
<dbReference type="SUPFAM" id="SSF54373">
    <property type="entry name" value="FAD-linked reductases, C-terminal domain"/>
    <property type="match status" value="1"/>
</dbReference>
<dbReference type="PANTHER" id="PTHR10742:SF405">
    <property type="entry name" value="PEROXISOMAL N(1)-ACETYL-SPERMINE_SPERMIDINE OXIDASE"/>
    <property type="match status" value="1"/>
</dbReference>
<comment type="similarity">
    <text evidence="3">Belongs to the flavin monoamine oxidase family.</text>
</comment>
<comment type="caution">
    <text evidence="9">The sequence shown here is derived from an EMBL/GenBank/DDBJ whole genome shotgun (WGS) entry which is preliminary data.</text>
</comment>
<keyword evidence="4" id="KW-0963">Cytoplasm</keyword>
<evidence type="ECO:0000256" key="7">
    <source>
        <dbReference type="ARBA" id="ARBA00023002"/>
    </source>
</evidence>
<comment type="cofactor">
    <cofactor evidence="1">
        <name>FAD</name>
        <dbReference type="ChEBI" id="CHEBI:57692"/>
    </cofactor>
</comment>
<dbReference type="SUPFAM" id="SSF51905">
    <property type="entry name" value="FAD/NAD(P)-binding domain"/>
    <property type="match status" value="1"/>
</dbReference>
<evidence type="ECO:0000256" key="5">
    <source>
        <dbReference type="ARBA" id="ARBA00022630"/>
    </source>
</evidence>
<dbReference type="OrthoDB" id="2019015at2759"/>
<organism evidence="9 10">
    <name type="scientific">Dioscorea zingiberensis</name>
    <dbReference type="NCBI Taxonomy" id="325984"/>
    <lineage>
        <taxon>Eukaryota</taxon>
        <taxon>Viridiplantae</taxon>
        <taxon>Streptophyta</taxon>
        <taxon>Embryophyta</taxon>
        <taxon>Tracheophyta</taxon>
        <taxon>Spermatophyta</taxon>
        <taxon>Magnoliopsida</taxon>
        <taxon>Liliopsida</taxon>
        <taxon>Dioscoreales</taxon>
        <taxon>Dioscoreaceae</taxon>
        <taxon>Dioscorea</taxon>
    </lineage>
</organism>
<keyword evidence="5" id="KW-0285">Flavoprotein</keyword>
<reference evidence="9" key="1">
    <citation type="submission" date="2021-03" db="EMBL/GenBank/DDBJ databases">
        <authorList>
            <person name="Li Z."/>
            <person name="Yang C."/>
        </authorList>
    </citation>
    <scope>NUCLEOTIDE SEQUENCE</scope>
    <source>
        <strain evidence="9">Dzin_1.0</strain>
        <tissue evidence="9">Leaf</tissue>
    </source>
</reference>
<evidence type="ECO:0000313" key="10">
    <source>
        <dbReference type="Proteomes" id="UP001085076"/>
    </source>
</evidence>
<keyword evidence="10" id="KW-1185">Reference proteome</keyword>
<dbReference type="Gene3D" id="3.90.660.10">
    <property type="match status" value="1"/>
</dbReference>
<dbReference type="GO" id="GO:0046592">
    <property type="term" value="F:polyamine oxidase activity"/>
    <property type="evidence" value="ECO:0007669"/>
    <property type="project" value="TreeGrafter"/>
</dbReference>
<sequence length="495" mass="53017">MVAKKPRVLIVGGGMAGLTAAHRLYTTASDLFDLTVVEAGNRIGGRIFTSEFAGDRVEMGATWIHGIGGSPVYDIARKIHALDDSTPWERMDGYPDDGVTVAEGGVVLDPLTVSSISTLYRTLMDTARAGGLPANTGPGVGSFLRKGLQAYRASHRGGAGEAVEDAVFAMNENTERTYTSADDLEELNLAAESEYREFPGEQITIARGYSRVIEHLASALPPGTIRLGRKVQRIEWSPDGGGTAPAEPPVKVILEDGSAMAADHVVVTVSLGVLKAKGGMEFNPSLPSFKREAIGRLGFGVVNKLFMEVEEGEDEVPSMELAFEQEEGSKRHVAKIPWWMRRTASICPIYGGSRVLLSWFAGKEAAELEKLSEEEIISGVHATLDGFSAVKVDRRCNGSAGRGGGVTIARVMRSGWGSDPLFQGSYSYVAVGSSGDDLDLMAEPLPSGGARMALQILFAGEATHRTHYSTTHGAYFSGIREANRLIQRYSNSSNN</sequence>
<evidence type="ECO:0000313" key="9">
    <source>
        <dbReference type="EMBL" id="KAJ0964542.1"/>
    </source>
</evidence>
<dbReference type="InterPro" id="IPR036188">
    <property type="entry name" value="FAD/NAD-bd_sf"/>
</dbReference>
<evidence type="ECO:0000256" key="3">
    <source>
        <dbReference type="ARBA" id="ARBA00005995"/>
    </source>
</evidence>